<dbReference type="AlphaFoldDB" id="A0A1S1QNA0"/>
<evidence type="ECO:0000259" key="2">
    <source>
        <dbReference type="Pfam" id="PF00296"/>
    </source>
</evidence>
<reference evidence="4" key="1">
    <citation type="submission" date="2016-07" db="EMBL/GenBank/DDBJ databases">
        <title>Sequence Frankia sp. strain CcI1.17.</title>
        <authorList>
            <person name="Ghodhbane-Gtari F."/>
            <person name="Swanson E."/>
            <person name="Gueddou A."/>
            <person name="Morris K."/>
            <person name="Hezbri K."/>
            <person name="Ktari A."/>
            <person name="Nouioui I."/>
            <person name="Abebe-Akele F."/>
            <person name="Simpson S."/>
            <person name="Thomas K."/>
            <person name="Gtari M."/>
            <person name="Tisa L.S."/>
            <person name="Hurst S."/>
        </authorList>
    </citation>
    <scope>NUCLEOTIDE SEQUENCE [LARGE SCALE GENOMIC DNA]</scope>
    <source>
        <strain evidence="4">Cc1.17</strain>
    </source>
</reference>
<dbReference type="CDD" id="cd01097">
    <property type="entry name" value="Tetrahydromethanopterin_reductase"/>
    <property type="match status" value="1"/>
</dbReference>
<dbReference type="Pfam" id="PF00296">
    <property type="entry name" value="Bac_luciferase"/>
    <property type="match status" value="1"/>
</dbReference>
<dbReference type="InterPro" id="IPR019910">
    <property type="entry name" value="Lucif-like_OxRdtase_MSMEG_4879"/>
</dbReference>
<proteinExistence type="predicted"/>
<name>A0A1S1QNA0_9ACTN</name>
<sequence length="310" mass="32602">MRIGITLSDGGGPDALTRLRDDIARAADDGLHSAWLSNIFGLDALTALAVAGSPLPGERDTGIEVGSAVVPTYPRHPVALAQQALTTALAVGGRFTLGIGLSHRVVIEDMLGYSFDRPLRHLSDYLDVLLPLLDGDPVDVRRETVRAAAALGTPRVGRLPVLVAALGPKMLELAGARVDGTVLWMTGPRTIREYIVPTIQAAASTAARPPARVVAMLPVAVTDEPDAARERAAREFRMYGGLPSYRAMLDREGAAGPADVALIGSEESVRDRIAELAGAGVTDFVAAEFSAPDAARTRALLRELAPARLA</sequence>
<gene>
    <name evidence="3" type="ORF">CC117_19720</name>
</gene>
<dbReference type="NCBIfam" id="TIGR03564">
    <property type="entry name" value="F420_MSMEG_4879"/>
    <property type="match status" value="1"/>
</dbReference>
<dbReference type="OrthoDB" id="7054907at2"/>
<dbReference type="InterPro" id="IPR036661">
    <property type="entry name" value="Luciferase-like_sf"/>
</dbReference>
<accession>A0A1S1QNA0</accession>
<comment type="caution">
    <text evidence="3">The sequence shown here is derived from an EMBL/GenBank/DDBJ whole genome shotgun (WGS) entry which is preliminary data.</text>
</comment>
<dbReference type="PANTHER" id="PTHR43244">
    <property type="match status" value="1"/>
</dbReference>
<evidence type="ECO:0000256" key="1">
    <source>
        <dbReference type="ARBA" id="ARBA00023002"/>
    </source>
</evidence>
<dbReference type="Proteomes" id="UP000179627">
    <property type="component" value="Unassembled WGS sequence"/>
</dbReference>
<dbReference type="PANTHER" id="PTHR43244:SF1">
    <property type="entry name" value="5,10-METHYLENETETRAHYDROMETHANOPTERIN REDUCTASE"/>
    <property type="match status" value="1"/>
</dbReference>
<keyword evidence="1" id="KW-0560">Oxidoreductase</keyword>
<dbReference type="RefSeq" id="WP_071085626.1">
    <property type="nucleotide sequence ID" value="NZ_MBLM01000121.1"/>
</dbReference>
<dbReference type="InterPro" id="IPR011251">
    <property type="entry name" value="Luciferase-like_dom"/>
</dbReference>
<dbReference type="Gene3D" id="3.20.20.30">
    <property type="entry name" value="Luciferase-like domain"/>
    <property type="match status" value="1"/>
</dbReference>
<organism evidence="3 4">
    <name type="scientific">Parafrankia colletiae</name>
    <dbReference type="NCBI Taxonomy" id="573497"/>
    <lineage>
        <taxon>Bacteria</taxon>
        <taxon>Bacillati</taxon>
        <taxon>Actinomycetota</taxon>
        <taxon>Actinomycetes</taxon>
        <taxon>Frankiales</taxon>
        <taxon>Frankiaceae</taxon>
        <taxon>Parafrankia</taxon>
    </lineage>
</organism>
<protein>
    <submittedName>
        <fullName evidence="3">LLM class F420-dependent oxidoreductase</fullName>
    </submittedName>
</protein>
<feature type="domain" description="Luciferase-like" evidence="2">
    <location>
        <begin position="12"/>
        <end position="282"/>
    </location>
</feature>
<dbReference type="EMBL" id="MBLM01000121">
    <property type="protein sequence ID" value="OHV35460.1"/>
    <property type="molecule type" value="Genomic_DNA"/>
</dbReference>
<dbReference type="InterPro" id="IPR050564">
    <property type="entry name" value="F420-G6PD/mer"/>
</dbReference>
<dbReference type="SUPFAM" id="SSF51679">
    <property type="entry name" value="Bacterial luciferase-like"/>
    <property type="match status" value="1"/>
</dbReference>
<dbReference type="GO" id="GO:0016705">
    <property type="term" value="F:oxidoreductase activity, acting on paired donors, with incorporation or reduction of molecular oxygen"/>
    <property type="evidence" value="ECO:0007669"/>
    <property type="project" value="InterPro"/>
</dbReference>
<keyword evidence="4" id="KW-1185">Reference proteome</keyword>
<evidence type="ECO:0000313" key="4">
    <source>
        <dbReference type="Proteomes" id="UP000179627"/>
    </source>
</evidence>
<evidence type="ECO:0000313" key="3">
    <source>
        <dbReference type="EMBL" id="OHV35460.1"/>
    </source>
</evidence>